<sequence length="166" mass="17854">MATPTPIPLLRQREIEAGVIAPLVRAFAAEVGDGRAREIVAGVIRELAEQGGCAAAVAVGGSDLAHLRRVVDRWREGGALELDVLRDDDEALEFDVVRCQFAEMYRRLGLADLGPVLSCGRDAAMIAGFNPAIHFTRTQTIMEGAPHCNFRYRAATPPAESAGTEQ</sequence>
<reference evidence="2" key="1">
    <citation type="submission" date="2017-06" db="EMBL/GenBank/DDBJ databases">
        <title>Genome analysis of Fimbriiglobus ruber SP5, the first member of the order Planctomycetales with confirmed chitinolytic capability.</title>
        <authorList>
            <person name="Ravin N.V."/>
            <person name="Rakitin A.L."/>
            <person name="Ivanova A.A."/>
            <person name="Beletsky A.V."/>
            <person name="Kulichevskaya I.S."/>
            <person name="Mardanov A.V."/>
            <person name="Dedysh S.N."/>
        </authorList>
    </citation>
    <scope>NUCLEOTIDE SEQUENCE [LARGE SCALE GENOMIC DNA]</scope>
    <source>
        <strain evidence="2">SP5</strain>
    </source>
</reference>
<keyword evidence="2" id="KW-1185">Reference proteome</keyword>
<protein>
    <submittedName>
        <fullName evidence="1">L-2-amino-thiazoline-4-carboxylic acid hydrolase</fullName>
    </submittedName>
</protein>
<gene>
    <name evidence="1" type="ORF">FRUB_01608</name>
</gene>
<dbReference type="Proteomes" id="UP000214646">
    <property type="component" value="Unassembled WGS sequence"/>
</dbReference>
<dbReference type="InterPro" id="IPR026002">
    <property type="entry name" value="ATC_hydrolase-like"/>
</dbReference>
<evidence type="ECO:0000313" key="1">
    <source>
        <dbReference type="EMBL" id="OWK45277.1"/>
    </source>
</evidence>
<comment type="caution">
    <text evidence="1">The sequence shown here is derived from an EMBL/GenBank/DDBJ whole genome shotgun (WGS) entry which is preliminary data.</text>
</comment>
<dbReference type="GO" id="GO:0016787">
    <property type="term" value="F:hydrolase activity"/>
    <property type="evidence" value="ECO:0007669"/>
    <property type="project" value="UniProtKB-KW"/>
</dbReference>
<dbReference type="AlphaFoldDB" id="A0A225EA34"/>
<keyword evidence="1" id="KW-0378">Hydrolase</keyword>
<dbReference type="RefSeq" id="WP_202973897.1">
    <property type="nucleotide sequence ID" value="NZ_NIDE01000002.1"/>
</dbReference>
<evidence type="ECO:0000313" key="2">
    <source>
        <dbReference type="Proteomes" id="UP000214646"/>
    </source>
</evidence>
<name>A0A225EA34_9BACT</name>
<dbReference type="EMBL" id="NIDE01000002">
    <property type="protein sequence ID" value="OWK45277.1"/>
    <property type="molecule type" value="Genomic_DNA"/>
</dbReference>
<accession>A0A225EA34</accession>
<organism evidence="1 2">
    <name type="scientific">Fimbriiglobus ruber</name>
    <dbReference type="NCBI Taxonomy" id="1908690"/>
    <lineage>
        <taxon>Bacteria</taxon>
        <taxon>Pseudomonadati</taxon>
        <taxon>Planctomycetota</taxon>
        <taxon>Planctomycetia</taxon>
        <taxon>Gemmatales</taxon>
        <taxon>Gemmataceae</taxon>
        <taxon>Fimbriiglobus</taxon>
    </lineage>
</organism>
<proteinExistence type="predicted"/>
<dbReference type="Pfam" id="PF14196">
    <property type="entry name" value="ATC_hydrolase"/>
    <property type="match status" value="1"/>
</dbReference>